<organism evidence="1 2">
    <name type="scientific">Liquorilactobacillus sucicola DSM 21376 = JCM 15457</name>
    <dbReference type="NCBI Taxonomy" id="1423806"/>
    <lineage>
        <taxon>Bacteria</taxon>
        <taxon>Bacillati</taxon>
        <taxon>Bacillota</taxon>
        <taxon>Bacilli</taxon>
        <taxon>Lactobacillales</taxon>
        <taxon>Lactobacillaceae</taxon>
        <taxon>Liquorilactobacillus</taxon>
    </lineage>
</organism>
<protein>
    <submittedName>
        <fullName evidence="1">Uncharacterized protein</fullName>
    </submittedName>
</protein>
<evidence type="ECO:0000313" key="2">
    <source>
        <dbReference type="Proteomes" id="UP000050961"/>
    </source>
</evidence>
<comment type="caution">
    <text evidence="1">The sequence shown here is derived from an EMBL/GenBank/DDBJ whole genome shotgun (WGS) entry which is preliminary data.</text>
</comment>
<reference evidence="1 2" key="1">
    <citation type="journal article" date="2015" name="Genome Announc.">
        <title>Expanding the biotechnology potential of lactobacilli through comparative genomics of 213 strains and associated genera.</title>
        <authorList>
            <person name="Sun Z."/>
            <person name="Harris H.M."/>
            <person name="McCann A."/>
            <person name="Guo C."/>
            <person name="Argimon S."/>
            <person name="Zhang W."/>
            <person name="Yang X."/>
            <person name="Jeffery I.B."/>
            <person name="Cooney J.C."/>
            <person name="Kagawa T.F."/>
            <person name="Liu W."/>
            <person name="Song Y."/>
            <person name="Salvetti E."/>
            <person name="Wrobel A."/>
            <person name="Rasinkangas P."/>
            <person name="Parkhill J."/>
            <person name="Rea M.C."/>
            <person name="O'Sullivan O."/>
            <person name="Ritari J."/>
            <person name="Douillard F.P."/>
            <person name="Paul Ross R."/>
            <person name="Yang R."/>
            <person name="Briner A.E."/>
            <person name="Felis G.E."/>
            <person name="de Vos W.M."/>
            <person name="Barrangou R."/>
            <person name="Klaenhammer T.R."/>
            <person name="Caufield P.W."/>
            <person name="Cui Y."/>
            <person name="Zhang H."/>
            <person name="O'Toole P.W."/>
        </authorList>
    </citation>
    <scope>NUCLEOTIDE SEQUENCE [LARGE SCALE GENOMIC DNA]</scope>
    <source>
        <strain evidence="1 2">DSM 21376</strain>
    </source>
</reference>
<dbReference type="Proteomes" id="UP000050961">
    <property type="component" value="Unassembled WGS sequence"/>
</dbReference>
<sequence>MWYFCLFSVASRNGTIKIKYFCKEVLFLKIASILECIPKKYTPKKDNPDIRDYFWSISRHGKQAALDCWNILQMSKTFVERTKKRETDLDFKKFDLVDPNCVMSFVVAFNNYYLIKDPQKIAKNPRGLPSLTWLNELPDDDLKKVIKNVLANVVNINIDEDQADELMKHRNLSGAKSFVKEVTEIQKAGGLVDKKVDYIKKVRPFQEKPVNYLYRSILLTWMIHCVKDAAGQKLHNYKWPEDYLGIKGEYAIDYSEVYEDAKVNVTRAWKRRMCNEKNRRPELHCLLKRANPRIVGKILGETFFPTYETPRIKELSDEINDLVDKIPGEIIAVRQKLKVKNRVDLSENNGEKPLEIIQELNVIKEHIKLVEEANQRIEKFKQEFDIE</sequence>
<proteinExistence type="predicted"/>
<gene>
    <name evidence="1" type="ORF">FD15_GL000569</name>
</gene>
<dbReference type="EMBL" id="AYZF01000008">
    <property type="protein sequence ID" value="KRN07006.1"/>
    <property type="molecule type" value="Genomic_DNA"/>
</dbReference>
<name>A0A0R2DST6_9LACO</name>
<accession>A0A0R2DST6</accession>
<dbReference type="PATRIC" id="fig|1423806.3.peg.580"/>
<keyword evidence="2" id="KW-1185">Reference proteome</keyword>
<evidence type="ECO:0000313" key="1">
    <source>
        <dbReference type="EMBL" id="KRN07006.1"/>
    </source>
</evidence>
<dbReference type="AlphaFoldDB" id="A0A0R2DST6"/>